<feature type="transmembrane region" description="Helical" evidence="1">
    <location>
        <begin position="239"/>
        <end position="258"/>
    </location>
</feature>
<accession>A0AAD7HQY5</accession>
<dbReference type="AlphaFoldDB" id="A0AAD7HQY5"/>
<evidence type="ECO:0000256" key="1">
    <source>
        <dbReference type="SAM" id="Phobius"/>
    </source>
</evidence>
<gene>
    <name evidence="2" type="ORF">DFH07DRAFT_853132</name>
</gene>
<keyword evidence="1" id="KW-0812">Transmembrane</keyword>
<feature type="transmembrane region" description="Helical" evidence="1">
    <location>
        <begin position="136"/>
        <end position="158"/>
    </location>
</feature>
<organism evidence="2 3">
    <name type="scientific">Mycena maculata</name>
    <dbReference type="NCBI Taxonomy" id="230809"/>
    <lineage>
        <taxon>Eukaryota</taxon>
        <taxon>Fungi</taxon>
        <taxon>Dikarya</taxon>
        <taxon>Basidiomycota</taxon>
        <taxon>Agaricomycotina</taxon>
        <taxon>Agaricomycetes</taxon>
        <taxon>Agaricomycetidae</taxon>
        <taxon>Agaricales</taxon>
        <taxon>Marasmiineae</taxon>
        <taxon>Mycenaceae</taxon>
        <taxon>Mycena</taxon>
    </lineage>
</organism>
<sequence length="291" mass="32407">MSLSLISVNLTTLALSTLIYGAYAVLFFISMYLLVGKYDSTHTSHKSRQDGSIFKSLVFVSAILLFITVTAHWITLVYRAFLAFVVLQDGTEAEIFFGDQTQPSAVVSNSILALAILIGDAVIIYRLWVVWSYNKLVLVVPAFTLFAFTIVSSVSTYTTWRNSDVFANPWLKIDTVLTLITNVYCTAFIAWKIWTITRITMPSDGSNLRHFLIIVVESAGFYALWAVLFVIAYEFKSNLQLTIILTSPAVVGLVNALIQTRVGLGWTSEQTKVMPWPASPLCFAARVNDQV</sequence>
<comment type="caution">
    <text evidence="2">The sequence shown here is derived from an EMBL/GenBank/DDBJ whole genome shotgun (WGS) entry which is preliminary data.</text>
</comment>
<keyword evidence="3" id="KW-1185">Reference proteome</keyword>
<reference evidence="2" key="1">
    <citation type="submission" date="2023-03" db="EMBL/GenBank/DDBJ databases">
        <title>Massive genome expansion in bonnet fungi (Mycena s.s.) driven by repeated elements and novel gene families across ecological guilds.</title>
        <authorList>
            <consortium name="Lawrence Berkeley National Laboratory"/>
            <person name="Harder C.B."/>
            <person name="Miyauchi S."/>
            <person name="Viragh M."/>
            <person name="Kuo A."/>
            <person name="Thoen E."/>
            <person name="Andreopoulos B."/>
            <person name="Lu D."/>
            <person name="Skrede I."/>
            <person name="Drula E."/>
            <person name="Henrissat B."/>
            <person name="Morin E."/>
            <person name="Kohler A."/>
            <person name="Barry K."/>
            <person name="LaButti K."/>
            <person name="Morin E."/>
            <person name="Salamov A."/>
            <person name="Lipzen A."/>
            <person name="Mereny Z."/>
            <person name="Hegedus B."/>
            <person name="Baldrian P."/>
            <person name="Stursova M."/>
            <person name="Weitz H."/>
            <person name="Taylor A."/>
            <person name="Grigoriev I.V."/>
            <person name="Nagy L.G."/>
            <person name="Martin F."/>
            <person name="Kauserud H."/>
        </authorList>
    </citation>
    <scope>NUCLEOTIDE SEQUENCE</scope>
    <source>
        <strain evidence="2">CBHHK188m</strain>
    </source>
</reference>
<protein>
    <submittedName>
        <fullName evidence="2">Uncharacterized protein</fullName>
    </submittedName>
</protein>
<feature type="transmembrane region" description="Helical" evidence="1">
    <location>
        <begin position="106"/>
        <end position="129"/>
    </location>
</feature>
<feature type="transmembrane region" description="Helical" evidence="1">
    <location>
        <begin position="56"/>
        <end position="86"/>
    </location>
</feature>
<dbReference type="EMBL" id="JARJLG010000222">
    <property type="protein sequence ID" value="KAJ7726152.1"/>
    <property type="molecule type" value="Genomic_DNA"/>
</dbReference>
<keyword evidence="1" id="KW-0472">Membrane</keyword>
<proteinExistence type="predicted"/>
<dbReference type="Proteomes" id="UP001215280">
    <property type="component" value="Unassembled WGS sequence"/>
</dbReference>
<evidence type="ECO:0000313" key="2">
    <source>
        <dbReference type="EMBL" id="KAJ7726152.1"/>
    </source>
</evidence>
<feature type="transmembrane region" description="Helical" evidence="1">
    <location>
        <begin position="211"/>
        <end position="233"/>
    </location>
</feature>
<evidence type="ECO:0000313" key="3">
    <source>
        <dbReference type="Proteomes" id="UP001215280"/>
    </source>
</evidence>
<keyword evidence="1" id="KW-1133">Transmembrane helix</keyword>
<feature type="transmembrane region" description="Helical" evidence="1">
    <location>
        <begin position="12"/>
        <end position="35"/>
    </location>
</feature>
<feature type="transmembrane region" description="Helical" evidence="1">
    <location>
        <begin position="170"/>
        <end position="191"/>
    </location>
</feature>
<name>A0AAD7HQY5_9AGAR</name>